<name>A0ABT9MNQ9_9ACTN</name>
<dbReference type="SUPFAM" id="SSF50370">
    <property type="entry name" value="Ricin B-like lectins"/>
    <property type="match status" value="1"/>
</dbReference>
<dbReference type="PROSITE" id="PS50231">
    <property type="entry name" value="RICIN_B_LECTIN"/>
    <property type="match status" value="1"/>
</dbReference>
<reference evidence="3 4" key="1">
    <citation type="submission" date="2023-07" db="EMBL/GenBank/DDBJ databases">
        <title>Sequencing the genomes of 1000 actinobacteria strains.</title>
        <authorList>
            <person name="Klenk H.-P."/>
        </authorList>
    </citation>
    <scope>NUCLEOTIDE SEQUENCE [LARGE SCALE GENOMIC DNA]</scope>
    <source>
        <strain evidence="3 4">DSM 44710</strain>
    </source>
</reference>
<sequence>MPAGDRGATGGRGRRRRAAGRCLDDPHSASADDTQPVIWDCTGAPNQRWTRTGNTLQIFGKCLDAPIGAAAGARVVLWECNGGTNQQWTVGTDGTIRGVASGLCLDVVDGLVNTANGTLVGLWTRNGQANQVRTRR</sequence>
<feature type="domain" description="Ricin B lectin" evidence="2">
    <location>
        <begin position="10"/>
        <end position="136"/>
    </location>
</feature>
<dbReference type="EMBL" id="JAUSRA010000001">
    <property type="protein sequence ID" value="MDP9793037.1"/>
    <property type="molecule type" value="Genomic_DNA"/>
</dbReference>
<dbReference type="Pfam" id="PF00652">
    <property type="entry name" value="Ricin_B_lectin"/>
    <property type="match status" value="1"/>
</dbReference>
<dbReference type="RefSeq" id="WP_306827930.1">
    <property type="nucleotide sequence ID" value="NZ_JAUSRA010000001.1"/>
</dbReference>
<dbReference type="InterPro" id="IPR035992">
    <property type="entry name" value="Ricin_B-like_lectins"/>
</dbReference>
<comment type="caution">
    <text evidence="3">The sequence shown here is derived from an EMBL/GenBank/DDBJ whole genome shotgun (WGS) entry which is preliminary data.</text>
</comment>
<dbReference type="InterPro" id="IPR000772">
    <property type="entry name" value="Ricin_B_lectin"/>
</dbReference>
<evidence type="ECO:0000313" key="4">
    <source>
        <dbReference type="Proteomes" id="UP001240984"/>
    </source>
</evidence>
<keyword evidence="4" id="KW-1185">Reference proteome</keyword>
<dbReference type="Proteomes" id="UP001240984">
    <property type="component" value="Unassembled WGS sequence"/>
</dbReference>
<proteinExistence type="predicted"/>
<evidence type="ECO:0000256" key="1">
    <source>
        <dbReference type="SAM" id="MobiDB-lite"/>
    </source>
</evidence>
<accession>A0ABT9MNQ9</accession>
<gene>
    <name evidence="3" type="ORF">J2S43_001549</name>
</gene>
<organism evidence="3 4">
    <name type="scientific">Catenuloplanes nepalensis</name>
    <dbReference type="NCBI Taxonomy" id="587533"/>
    <lineage>
        <taxon>Bacteria</taxon>
        <taxon>Bacillati</taxon>
        <taxon>Actinomycetota</taxon>
        <taxon>Actinomycetes</taxon>
        <taxon>Micromonosporales</taxon>
        <taxon>Micromonosporaceae</taxon>
        <taxon>Catenuloplanes</taxon>
    </lineage>
</organism>
<evidence type="ECO:0000313" key="3">
    <source>
        <dbReference type="EMBL" id="MDP9793037.1"/>
    </source>
</evidence>
<feature type="region of interest" description="Disordered" evidence="1">
    <location>
        <begin position="1"/>
        <end position="33"/>
    </location>
</feature>
<dbReference type="Gene3D" id="2.80.10.50">
    <property type="match status" value="1"/>
</dbReference>
<dbReference type="SMART" id="SM00458">
    <property type="entry name" value="RICIN"/>
    <property type="match status" value="1"/>
</dbReference>
<protein>
    <recommendedName>
        <fullName evidence="2">Ricin B lectin domain-containing protein</fullName>
    </recommendedName>
</protein>
<evidence type="ECO:0000259" key="2">
    <source>
        <dbReference type="SMART" id="SM00458"/>
    </source>
</evidence>